<reference evidence="5" key="1">
    <citation type="submission" date="2022-04" db="EMBL/GenBank/DDBJ databases">
        <title>Carnegiea gigantea Genome sequencing and assembly v2.</title>
        <authorList>
            <person name="Copetti D."/>
            <person name="Sanderson M.J."/>
            <person name="Burquez A."/>
            <person name="Wojciechowski M.F."/>
        </authorList>
    </citation>
    <scope>NUCLEOTIDE SEQUENCE</scope>
    <source>
        <strain evidence="5">SGP5-SGP5p</strain>
        <tissue evidence="5">Aerial part</tissue>
    </source>
</reference>
<dbReference type="InterPro" id="IPR045148">
    <property type="entry name" value="TCRG1-like"/>
</dbReference>
<dbReference type="CDD" id="cd00201">
    <property type="entry name" value="WW"/>
    <property type="match status" value="2"/>
</dbReference>
<evidence type="ECO:0000259" key="3">
    <source>
        <dbReference type="PROSITE" id="PS50020"/>
    </source>
</evidence>
<dbReference type="PROSITE" id="PS51676">
    <property type="entry name" value="FF"/>
    <property type="match status" value="5"/>
</dbReference>
<organism evidence="5 6">
    <name type="scientific">Carnegiea gigantea</name>
    <dbReference type="NCBI Taxonomy" id="171969"/>
    <lineage>
        <taxon>Eukaryota</taxon>
        <taxon>Viridiplantae</taxon>
        <taxon>Streptophyta</taxon>
        <taxon>Embryophyta</taxon>
        <taxon>Tracheophyta</taxon>
        <taxon>Spermatophyta</taxon>
        <taxon>Magnoliopsida</taxon>
        <taxon>eudicotyledons</taxon>
        <taxon>Gunneridae</taxon>
        <taxon>Pentapetalae</taxon>
        <taxon>Caryophyllales</taxon>
        <taxon>Cactineae</taxon>
        <taxon>Cactaceae</taxon>
        <taxon>Cactoideae</taxon>
        <taxon>Echinocereeae</taxon>
        <taxon>Carnegiea</taxon>
    </lineage>
</organism>
<sequence length="1344" mass="148329">MPQSLQWCSIARARFWAKKQASHLQRRSSFLSALFVPPNCPLQPGLIVRSLFRYGWNGRSTVIRADALLTFLDHFDGWVGSIMVLDFVYPITRLQRMLPLLPFLLTSFLTDWQEITRGCLEMVNNSLPPAVLQPPIPQQASGPPSFVPGTMVPAVPPPIPVPMLISQRASSNTANFSYAGNSQLGPKKELSIPNAADSAQKDASGMSNSGSSPVHPSATSTTVSTTCGFSQAAASTSSASSFHSPSVVPGAPVTPGLPAVPGSSVLCTPTVSSATMGSFSPAVLRPVLPPPVPPHPTFQPQVYPPFPAIPSGGVPPHAHWLQTPQISGLRPPFMPCPPVYPGPFALAARGVSLPSVPLPDAQPPGITPIGNPGGVLPPSVTSAIQMTWSSGVQPEVSPPGTDDSNQANDAGTKDDTVKNEQLDAWSAHRTATGVVYYYNAITGESTYEKPSGFKGEERWRTETNDVVRTRIQSWMSADESYAWFSLLDIGVVTGAAVGGDSNWKQERRKCWERADSRSSEGYLGFAGLWVSRSLRRFCSLAADESSPAGSHFSPDLLIFCWFLTWLRLLLWLWVPAFSVADSEASEGGPILEDILKSSENGRGWMTSLLLPEHVALWLLRAWADFTNLNPPIGVIKFVEAQALPLQVTLANGVVSPPPPPPPPRGGFPKCGFIGGPECFLRSVPHAIATTPLRNVNEVIEEPSLSKQLQVDSQVSSNISVSLARDVVVSHEDSRGSVVLDIHPPSASFNLSNEAGKAAEQPTPVAWEMVTGTDWALVTTNDGKKYYCNTKTEVSSWQVPTEVAELRNKQEADSLKESSMPVPNSDAPNEKGTSTASSSGPALNTGGRDAIPLRTSGAPGSSSALDLVKKKLQESGAQVTSFPTTASSGSALLETNGSKSVEATVKGLQSEGSKDKPKDADREGNISDLSSDSEDEDTGPTKEERILQFKEMLKERGVAPFSKWDKELPKIVFDPRFKAIPTYAERRSLFEHYVRTRAEEERKEKRAAQRAAVEGFKQLLEEAKEDIDHNTDYHAFRKKWVHDPRFEALDRKEREVLLNERVLSLKRAAEEKAQAERAAAASNFKAMLREKRTITASSRWSRVKDGFRDDQRYKAVKHEERETLFNEYISELKTAEDEAERATKAKREEQEKLRERERELRKRKEREEQEMERIKLKVRRKEAAASYQALLVETIKDPQASWTESKPKLEKDPQGRASNPDLDEADLEKLFREHVKMLYERCAHEFRALLTELITPEAAARETEDRKTILTSWSTAKKLLKSDPRYTKMPRKDREALWKRHAEELLRRQKVTVEQKGDKHDESKNRSSNDPSRNSSTSRSAQERR</sequence>
<dbReference type="SUPFAM" id="SSF51045">
    <property type="entry name" value="WW domain"/>
    <property type="match status" value="2"/>
</dbReference>
<dbReference type="SMART" id="SM00456">
    <property type="entry name" value="WW"/>
    <property type="match status" value="2"/>
</dbReference>
<evidence type="ECO:0000256" key="1">
    <source>
        <dbReference type="ARBA" id="ARBA00022737"/>
    </source>
</evidence>
<dbReference type="GO" id="GO:0003712">
    <property type="term" value="F:transcription coregulator activity"/>
    <property type="evidence" value="ECO:0007669"/>
    <property type="project" value="TreeGrafter"/>
</dbReference>
<feature type="domain" description="FF" evidence="4">
    <location>
        <begin position="1238"/>
        <end position="1303"/>
    </location>
</feature>
<feature type="domain" description="WW" evidence="3">
    <location>
        <begin position="774"/>
        <end position="801"/>
    </location>
</feature>
<feature type="domain" description="FF" evidence="4">
    <location>
        <begin position="941"/>
        <end position="995"/>
    </location>
</feature>
<evidence type="ECO:0000313" key="5">
    <source>
        <dbReference type="EMBL" id="KAJ8431672.1"/>
    </source>
</evidence>
<dbReference type="FunFam" id="1.10.10.440:FF:000020">
    <property type="entry name" value="Pre-mRNA-processing protein 40C"/>
    <property type="match status" value="1"/>
</dbReference>
<dbReference type="FunFam" id="1.10.10.440:FF:000028">
    <property type="entry name" value="Pre-mRNA-processing protein 40C"/>
    <property type="match status" value="1"/>
</dbReference>
<dbReference type="Proteomes" id="UP001153076">
    <property type="component" value="Unassembled WGS sequence"/>
</dbReference>
<feature type="region of interest" description="Disordered" evidence="2">
    <location>
        <begin position="808"/>
        <end position="862"/>
    </location>
</feature>
<feature type="region of interest" description="Disordered" evidence="2">
    <location>
        <begin position="874"/>
        <end position="944"/>
    </location>
</feature>
<feature type="domain" description="FF" evidence="4">
    <location>
        <begin position="1179"/>
        <end position="1236"/>
    </location>
</feature>
<feature type="region of interest" description="Disordered" evidence="2">
    <location>
        <begin position="1199"/>
        <end position="1223"/>
    </location>
</feature>
<keyword evidence="6" id="KW-1185">Reference proteome</keyword>
<dbReference type="Pfam" id="PF01846">
    <property type="entry name" value="FF"/>
    <property type="match status" value="4"/>
</dbReference>
<feature type="compositionally biased region" description="Basic and acidic residues" evidence="2">
    <location>
        <begin position="911"/>
        <end position="924"/>
    </location>
</feature>
<evidence type="ECO:0008006" key="7">
    <source>
        <dbReference type="Google" id="ProtNLM"/>
    </source>
</evidence>
<name>A0A9Q1JVL7_9CARY</name>
<feature type="compositionally biased region" description="Polar residues" evidence="2">
    <location>
        <begin position="830"/>
        <end position="841"/>
    </location>
</feature>
<dbReference type="FunFam" id="1.10.10.440:FF:000021">
    <property type="entry name" value="pre-mRNA-processing protein 40C isoform X1"/>
    <property type="match status" value="1"/>
</dbReference>
<feature type="compositionally biased region" description="Basic and acidic residues" evidence="2">
    <location>
        <begin position="1204"/>
        <end position="1213"/>
    </location>
</feature>
<evidence type="ECO:0000259" key="4">
    <source>
        <dbReference type="PROSITE" id="PS51676"/>
    </source>
</evidence>
<dbReference type="Pfam" id="PF00397">
    <property type="entry name" value="WW"/>
    <property type="match status" value="1"/>
</dbReference>
<dbReference type="InterPro" id="IPR002713">
    <property type="entry name" value="FF_domain"/>
</dbReference>
<feature type="domain" description="FF" evidence="4">
    <location>
        <begin position="1008"/>
        <end position="1063"/>
    </location>
</feature>
<dbReference type="SMART" id="SM00441">
    <property type="entry name" value="FF"/>
    <property type="match status" value="5"/>
</dbReference>
<dbReference type="PROSITE" id="PS50020">
    <property type="entry name" value="WW_DOMAIN_2"/>
    <property type="match status" value="2"/>
</dbReference>
<dbReference type="InterPro" id="IPR036517">
    <property type="entry name" value="FF_domain_sf"/>
</dbReference>
<dbReference type="PANTHER" id="PTHR15377">
    <property type="entry name" value="TRANSCRIPTION ELONGATION REGULATOR 1"/>
    <property type="match status" value="1"/>
</dbReference>
<dbReference type="SUPFAM" id="SSF81698">
    <property type="entry name" value="FF domain"/>
    <property type="match status" value="5"/>
</dbReference>
<gene>
    <name evidence="5" type="ORF">Cgig2_001718</name>
</gene>
<dbReference type="OrthoDB" id="187617at2759"/>
<feature type="region of interest" description="Disordered" evidence="2">
    <location>
        <begin position="1305"/>
        <end position="1344"/>
    </location>
</feature>
<dbReference type="InterPro" id="IPR001202">
    <property type="entry name" value="WW_dom"/>
</dbReference>
<accession>A0A9Q1JVL7</accession>
<evidence type="ECO:0000313" key="6">
    <source>
        <dbReference type="Proteomes" id="UP001153076"/>
    </source>
</evidence>
<feature type="region of interest" description="Disordered" evidence="2">
    <location>
        <begin position="1135"/>
        <end position="1168"/>
    </location>
</feature>
<dbReference type="EMBL" id="JAKOGI010000672">
    <property type="protein sequence ID" value="KAJ8431672.1"/>
    <property type="molecule type" value="Genomic_DNA"/>
</dbReference>
<keyword evidence="1" id="KW-0677">Repeat</keyword>
<dbReference type="GO" id="GO:0070063">
    <property type="term" value="F:RNA polymerase binding"/>
    <property type="evidence" value="ECO:0007669"/>
    <property type="project" value="InterPro"/>
</dbReference>
<dbReference type="Gene3D" id="2.20.70.10">
    <property type="match status" value="2"/>
</dbReference>
<dbReference type="Gene3D" id="1.10.10.440">
    <property type="entry name" value="FF domain"/>
    <property type="match status" value="5"/>
</dbReference>
<comment type="caution">
    <text evidence="5">The sequence shown here is derived from an EMBL/GenBank/DDBJ whole genome shotgun (WGS) entry which is preliminary data.</text>
</comment>
<feature type="compositionally biased region" description="Polar residues" evidence="2">
    <location>
        <begin position="874"/>
        <end position="900"/>
    </location>
</feature>
<feature type="compositionally biased region" description="Low complexity" evidence="2">
    <location>
        <begin position="1327"/>
        <end position="1344"/>
    </location>
</feature>
<dbReference type="PROSITE" id="PS01159">
    <property type="entry name" value="WW_DOMAIN_1"/>
    <property type="match status" value="2"/>
</dbReference>
<protein>
    <recommendedName>
        <fullName evidence="7">Pre-mRNA-processing protein 40C</fullName>
    </recommendedName>
</protein>
<dbReference type="InterPro" id="IPR036020">
    <property type="entry name" value="WW_dom_sf"/>
</dbReference>
<feature type="compositionally biased region" description="Polar residues" evidence="2">
    <location>
        <begin position="205"/>
        <end position="223"/>
    </location>
</feature>
<feature type="region of interest" description="Disordered" evidence="2">
    <location>
        <begin position="391"/>
        <end position="417"/>
    </location>
</feature>
<feature type="region of interest" description="Disordered" evidence="2">
    <location>
        <begin position="194"/>
        <end position="223"/>
    </location>
</feature>
<proteinExistence type="predicted"/>
<dbReference type="PANTHER" id="PTHR15377:SF3">
    <property type="entry name" value="WW DOMAIN-CONTAINING PROTEIN"/>
    <property type="match status" value="1"/>
</dbReference>
<feature type="domain" description="FF" evidence="4">
    <location>
        <begin position="1076"/>
        <end position="1130"/>
    </location>
</feature>
<dbReference type="GO" id="GO:0005634">
    <property type="term" value="C:nucleus"/>
    <property type="evidence" value="ECO:0007669"/>
    <property type="project" value="TreeGrafter"/>
</dbReference>
<feature type="domain" description="WW" evidence="3">
    <location>
        <begin position="419"/>
        <end position="452"/>
    </location>
</feature>
<feature type="compositionally biased region" description="Basic and acidic residues" evidence="2">
    <location>
        <begin position="1305"/>
        <end position="1326"/>
    </location>
</feature>
<evidence type="ECO:0000256" key="2">
    <source>
        <dbReference type="SAM" id="MobiDB-lite"/>
    </source>
</evidence>